<feature type="transmembrane region" description="Helical" evidence="1">
    <location>
        <begin position="12"/>
        <end position="32"/>
    </location>
</feature>
<keyword evidence="1" id="KW-1133">Transmembrane helix</keyword>
<dbReference type="InterPro" id="IPR032675">
    <property type="entry name" value="LRR_dom_sf"/>
</dbReference>
<dbReference type="Proteomes" id="UP000694700">
    <property type="component" value="Unplaced"/>
</dbReference>
<name>A0A8C1V660_CYPCA</name>
<protein>
    <submittedName>
        <fullName evidence="2">Uncharacterized protein</fullName>
    </submittedName>
</protein>
<sequence length="87" mass="10468">MHFYHCFIRQELLRHSFVTLMFGLIGFFIFFFQMPNGYDCSDMDLQVIPDQIPNSVQILKFSFNYLPALYNLTFQRLKSLNYLVLTR</sequence>
<dbReference type="SUPFAM" id="SSF52058">
    <property type="entry name" value="L domain-like"/>
    <property type="match status" value="1"/>
</dbReference>
<dbReference type="Gene3D" id="3.80.10.10">
    <property type="entry name" value="Ribonuclease Inhibitor"/>
    <property type="match status" value="1"/>
</dbReference>
<evidence type="ECO:0000256" key="1">
    <source>
        <dbReference type="SAM" id="Phobius"/>
    </source>
</evidence>
<evidence type="ECO:0000313" key="3">
    <source>
        <dbReference type="Proteomes" id="UP000694700"/>
    </source>
</evidence>
<proteinExistence type="predicted"/>
<dbReference type="Proteomes" id="UP000694701">
    <property type="component" value="Unplaced"/>
</dbReference>
<organism evidence="2 3">
    <name type="scientific">Cyprinus carpio</name>
    <name type="common">Common carp</name>
    <dbReference type="NCBI Taxonomy" id="7962"/>
    <lineage>
        <taxon>Eukaryota</taxon>
        <taxon>Metazoa</taxon>
        <taxon>Chordata</taxon>
        <taxon>Craniata</taxon>
        <taxon>Vertebrata</taxon>
        <taxon>Euteleostomi</taxon>
        <taxon>Actinopterygii</taxon>
        <taxon>Neopterygii</taxon>
        <taxon>Teleostei</taxon>
        <taxon>Ostariophysi</taxon>
        <taxon>Cypriniformes</taxon>
        <taxon>Cyprinidae</taxon>
        <taxon>Cyprininae</taxon>
        <taxon>Cyprinus</taxon>
    </lineage>
</organism>
<dbReference type="Ensembl" id="ENSCCRT00015049175.1">
    <property type="protein sequence ID" value="ENSCCRP00015047584.1"/>
    <property type="gene ID" value="ENSCCRG00015019693.1"/>
</dbReference>
<evidence type="ECO:0000313" key="2">
    <source>
        <dbReference type="Ensembl" id="ENSCCRP00015047584.1"/>
    </source>
</evidence>
<reference evidence="2" key="1">
    <citation type="submission" date="2025-05" db="UniProtKB">
        <authorList>
            <consortium name="Ensembl"/>
        </authorList>
    </citation>
    <scope>IDENTIFICATION</scope>
</reference>
<keyword evidence="1" id="KW-0472">Membrane</keyword>
<keyword evidence="1" id="KW-0812">Transmembrane</keyword>
<dbReference type="AlphaFoldDB" id="A0A8C1V660"/>
<accession>A0A8C1V660</accession>
<dbReference type="Ensembl" id="ENSCCRT00020023918.1">
    <property type="protein sequence ID" value="ENSCCRP00020021776.1"/>
    <property type="gene ID" value="ENSCCRG00020010189.1"/>
</dbReference>